<evidence type="ECO:0000313" key="2">
    <source>
        <dbReference type="Proteomes" id="UP000004177"/>
    </source>
</evidence>
<dbReference type="PATRIC" id="fig|992061.3.peg.1421"/>
<dbReference type="Proteomes" id="UP000004177">
    <property type="component" value="Unassembled WGS sequence"/>
</dbReference>
<evidence type="ECO:0000313" key="1">
    <source>
        <dbReference type="EMBL" id="EJB80292.1"/>
    </source>
</evidence>
<reference evidence="1 2" key="1">
    <citation type="journal article" date="2013" name="Pathog. Dis.">
        <title>Genome sequences of 65 Helicobacter pylori strains isolated from asymptomatic individuals and patients with gastric cancer, peptic ulcer disease, or gastritis.</title>
        <authorList>
            <person name="Blanchard T.G."/>
            <person name="Czinn S.J."/>
            <person name="Correa P."/>
            <person name="Nakazawa T."/>
            <person name="Keelan M."/>
            <person name="Morningstar L."/>
            <person name="Santana-Cruz I."/>
            <person name="Maroo A."/>
            <person name="McCracken C."/>
            <person name="Shefchek K."/>
            <person name="Daugherty S."/>
            <person name="Song Y."/>
            <person name="Fraser C.M."/>
            <person name="Fricke W.F."/>
        </authorList>
    </citation>
    <scope>NUCLEOTIDE SEQUENCE [LARGE SCALE GENOMIC DNA]</scope>
    <source>
        <strain evidence="1 2">Hp H-6</strain>
    </source>
</reference>
<proteinExistence type="predicted"/>
<sequence>MNFLKLDFTHVKQNSFHNETKKFKKRWIKSFSNGGIQTL</sequence>
<dbReference type="AlphaFoldDB" id="J0N1F9"/>
<name>J0N1F9_HELPX</name>
<comment type="caution">
    <text evidence="1">The sequence shown here is derived from an EMBL/GenBank/DDBJ whole genome shotgun (WGS) entry which is preliminary data.</text>
</comment>
<dbReference type="EMBL" id="AKOZ01000007">
    <property type="protein sequence ID" value="EJB80292.1"/>
    <property type="molecule type" value="Genomic_DNA"/>
</dbReference>
<gene>
    <name evidence="1" type="ORF">HPHPH6_1450</name>
</gene>
<protein>
    <submittedName>
        <fullName evidence="1">Uncharacterized protein</fullName>
    </submittedName>
</protein>
<accession>J0N1F9</accession>
<organism evidence="1 2">
    <name type="scientific">Helicobacter pylori Hp H-6</name>
    <dbReference type="NCBI Taxonomy" id="992061"/>
    <lineage>
        <taxon>Bacteria</taxon>
        <taxon>Pseudomonadati</taxon>
        <taxon>Campylobacterota</taxon>
        <taxon>Epsilonproteobacteria</taxon>
        <taxon>Campylobacterales</taxon>
        <taxon>Helicobacteraceae</taxon>
        <taxon>Helicobacter</taxon>
    </lineage>
</organism>